<proteinExistence type="predicted"/>
<organism evidence="2 3">
    <name type="scientific">Luedemannella flava</name>
    <dbReference type="NCBI Taxonomy" id="349316"/>
    <lineage>
        <taxon>Bacteria</taxon>
        <taxon>Bacillati</taxon>
        <taxon>Actinomycetota</taxon>
        <taxon>Actinomycetes</taxon>
        <taxon>Micromonosporales</taxon>
        <taxon>Micromonosporaceae</taxon>
        <taxon>Luedemannella</taxon>
    </lineage>
</organism>
<feature type="compositionally biased region" description="Basic and acidic residues" evidence="1">
    <location>
        <begin position="24"/>
        <end position="43"/>
    </location>
</feature>
<accession>A0ABP4YW05</accession>
<gene>
    <name evidence="2" type="ORF">GCM10009682_53270</name>
</gene>
<comment type="caution">
    <text evidence="2">The sequence shown here is derived from an EMBL/GenBank/DDBJ whole genome shotgun (WGS) entry which is preliminary data.</text>
</comment>
<name>A0ABP4YW05_9ACTN</name>
<feature type="region of interest" description="Disordered" evidence="1">
    <location>
        <begin position="1"/>
        <end position="43"/>
    </location>
</feature>
<protein>
    <submittedName>
        <fullName evidence="2">Uncharacterized protein</fullName>
    </submittedName>
</protein>
<sequence length="91" mass="10204">MSRDPATAVWRASRQVVAAVGRGPDGDGEREQDEENKHEQEFHGDEALRYEGLLVVYGFRRRCAPVSSIRMLLSCPPGQWQECHTASTSCQ</sequence>
<evidence type="ECO:0000313" key="3">
    <source>
        <dbReference type="Proteomes" id="UP001500218"/>
    </source>
</evidence>
<dbReference type="EMBL" id="BAAALT010000237">
    <property type="protein sequence ID" value="GAA1827284.1"/>
    <property type="molecule type" value="Genomic_DNA"/>
</dbReference>
<evidence type="ECO:0000313" key="2">
    <source>
        <dbReference type="EMBL" id="GAA1827284.1"/>
    </source>
</evidence>
<keyword evidence="3" id="KW-1185">Reference proteome</keyword>
<evidence type="ECO:0000256" key="1">
    <source>
        <dbReference type="SAM" id="MobiDB-lite"/>
    </source>
</evidence>
<reference evidence="3" key="1">
    <citation type="journal article" date="2019" name="Int. J. Syst. Evol. Microbiol.">
        <title>The Global Catalogue of Microorganisms (GCM) 10K type strain sequencing project: providing services to taxonomists for standard genome sequencing and annotation.</title>
        <authorList>
            <consortium name="The Broad Institute Genomics Platform"/>
            <consortium name="The Broad Institute Genome Sequencing Center for Infectious Disease"/>
            <person name="Wu L."/>
            <person name="Ma J."/>
        </authorList>
    </citation>
    <scope>NUCLEOTIDE SEQUENCE [LARGE SCALE GENOMIC DNA]</scope>
    <source>
        <strain evidence="3">JCM 13250</strain>
    </source>
</reference>
<dbReference type="Proteomes" id="UP001500218">
    <property type="component" value="Unassembled WGS sequence"/>
</dbReference>